<dbReference type="EMBL" id="PQFF01000092">
    <property type="protein sequence ID" value="RHZ83052.1"/>
    <property type="molecule type" value="Genomic_DNA"/>
</dbReference>
<comment type="caution">
    <text evidence="1">The sequence shown here is derived from an EMBL/GenBank/DDBJ whole genome shotgun (WGS) entry which is preliminary data.</text>
</comment>
<sequence>MSKVEINEVRKFKTFLTNVNKIKINDKNLHKKIIEALKNVLKICLIYRLGKQNSIVQRYMGYIKGIKDANDPNNFVINIAVKYFQEIEERNTFKEKPYLNRIIMNVKEIYHEIAKQNTDDDYLGSRVNSMLEEYFKEN</sequence>
<name>A0A397J7N1_9GLOM</name>
<dbReference type="OrthoDB" id="2438141at2759"/>
<gene>
    <name evidence="1" type="ORF">Glove_99g132</name>
</gene>
<keyword evidence="2" id="KW-1185">Reference proteome</keyword>
<accession>A0A397J7N1</accession>
<dbReference type="AlphaFoldDB" id="A0A397J7N1"/>
<reference evidence="1 2" key="1">
    <citation type="submission" date="2018-08" db="EMBL/GenBank/DDBJ databases">
        <title>Genome and evolution of the arbuscular mycorrhizal fungus Diversispora epigaea (formerly Glomus versiforme) and its bacterial endosymbionts.</title>
        <authorList>
            <person name="Sun X."/>
            <person name="Fei Z."/>
            <person name="Harrison M."/>
        </authorList>
    </citation>
    <scope>NUCLEOTIDE SEQUENCE [LARGE SCALE GENOMIC DNA]</scope>
    <source>
        <strain evidence="1 2">IT104</strain>
    </source>
</reference>
<organism evidence="1 2">
    <name type="scientific">Diversispora epigaea</name>
    <dbReference type="NCBI Taxonomy" id="1348612"/>
    <lineage>
        <taxon>Eukaryota</taxon>
        <taxon>Fungi</taxon>
        <taxon>Fungi incertae sedis</taxon>
        <taxon>Mucoromycota</taxon>
        <taxon>Glomeromycotina</taxon>
        <taxon>Glomeromycetes</taxon>
        <taxon>Diversisporales</taxon>
        <taxon>Diversisporaceae</taxon>
        <taxon>Diversispora</taxon>
    </lineage>
</organism>
<evidence type="ECO:0000313" key="2">
    <source>
        <dbReference type="Proteomes" id="UP000266861"/>
    </source>
</evidence>
<protein>
    <submittedName>
        <fullName evidence="1">Uncharacterized protein</fullName>
    </submittedName>
</protein>
<dbReference type="Proteomes" id="UP000266861">
    <property type="component" value="Unassembled WGS sequence"/>
</dbReference>
<evidence type="ECO:0000313" key="1">
    <source>
        <dbReference type="EMBL" id="RHZ83052.1"/>
    </source>
</evidence>
<proteinExistence type="predicted"/>